<dbReference type="RefSeq" id="XP_056041478.1">
    <property type="nucleotide sequence ID" value="XM_056190209.1"/>
</dbReference>
<protein>
    <recommendedName>
        <fullName evidence="1">PLOD1-3-like GT domain-containing protein</fullName>
    </recommendedName>
</protein>
<evidence type="ECO:0000259" key="1">
    <source>
        <dbReference type="Pfam" id="PF25342"/>
    </source>
</evidence>
<dbReference type="PANTHER" id="PTHR36587">
    <property type="entry name" value="EXPRESSION SITE-ASSOCIATED GENE 3 (ESAG3)-LIKE PROTEIN"/>
    <property type="match status" value="1"/>
</dbReference>
<dbReference type="Proteomes" id="UP001217417">
    <property type="component" value="Unassembled WGS sequence"/>
</dbReference>
<proteinExistence type="predicted"/>
<keyword evidence="3" id="KW-1185">Reference proteome</keyword>
<organism evidence="2 3">
    <name type="scientific">Lipomyces tetrasporus</name>
    <dbReference type="NCBI Taxonomy" id="54092"/>
    <lineage>
        <taxon>Eukaryota</taxon>
        <taxon>Fungi</taxon>
        <taxon>Dikarya</taxon>
        <taxon>Ascomycota</taxon>
        <taxon>Saccharomycotina</taxon>
        <taxon>Lipomycetes</taxon>
        <taxon>Lipomycetales</taxon>
        <taxon>Lipomycetaceae</taxon>
        <taxon>Lipomyces</taxon>
    </lineage>
</organism>
<dbReference type="InterPro" id="IPR057589">
    <property type="entry name" value="GT_PLOD"/>
</dbReference>
<gene>
    <name evidence="2" type="ORF">POJ06DRAFT_285845</name>
</gene>
<accession>A0AAD7QMZ8</accession>
<dbReference type="PANTHER" id="PTHR36587:SF2">
    <property type="entry name" value="EXPRESSION SITE-ASSOCIATED GENE 3 (ESAG3)-LIKE PROTEIN"/>
    <property type="match status" value="1"/>
</dbReference>
<evidence type="ECO:0000313" key="2">
    <source>
        <dbReference type="EMBL" id="KAJ8098028.1"/>
    </source>
</evidence>
<dbReference type="Pfam" id="PF25342">
    <property type="entry name" value="GT_PLOD"/>
    <property type="match status" value="1"/>
</dbReference>
<name>A0AAD7QMZ8_9ASCO</name>
<comment type="caution">
    <text evidence="2">The sequence shown here is derived from an EMBL/GenBank/DDBJ whole genome shotgun (WGS) entry which is preliminary data.</text>
</comment>
<feature type="domain" description="PLOD1-3-like GT" evidence="1">
    <location>
        <begin position="59"/>
        <end position="225"/>
    </location>
</feature>
<dbReference type="EMBL" id="JARPMG010000010">
    <property type="protein sequence ID" value="KAJ8098028.1"/>
    <property type="molecule type" value="Genomic_DNA"/>
</dbReference>
<dbReference type="CDD" id="cd22997">
    <property type="entry name" value="GT_LH"/>
    <property type="match status" value="1"/>
</dbReference>
<reference evidence="2" key="1">
    <citation type="submission" date="2023-03" db="EMBL/GenBank/DDBJ databases">
        <title>Near-Complete genome sequence of Lipomyces tetrasporous NRRL Y-64009, an oleaginous yeast capable of growing on lignocellulosic hydrolysates.</title>
        <authorList>
            <consortium name="Lawrence Berkeley National Laboratory"/>
            <person name="Jagtap S.S."/>
            <person name="Liu J.-J."/>
            <person name="Walukiewicz H.E."/>
            <person name="Pangilinan J."/>
            <person name="Lipzen A."/>
            <person name="Ahrendt S."/>
            <person name="Koriabine M."/>
            <person name="Cobaugh K."/>
            <person name="Salamov A."/>
            <person name="Yoshinaga Y."/>
            <person name="Ng V."/>
            <person name="Daum C."/>
            <person name="Grigoriev I.V."/>
            <person name="Slininger P.J."/>
            <person name="Dien B.S."/>
            <person name="Jin Y.-S."/>
            <person name="Rao C.V."/>
        </authorList>
    </citation>
    <scope>NUCLEOTIDE SEQUENCE</scope>
    <source>
        <strain evidence="2">NRRL Y-64009</strain>
    </source>
</reference>
<sequence length="285" mass="32482">MVVPETPDATESLDLKFLVPLTSSHFNFCRSLYTALINDYPPPTLITWGKARVEKQLRPHQYALIMDGFDVWYQLPYRDLISYFLTVTELNGHNMAVFGADKKCWPNHPDSHACVNVSMPTLPKSAYGPYTDTNQSISQASQASIKSDQLYIAEIFGQQDLNMTVDYQSELFQTMTFSHSDIVFLEDDVFTYPRKSPSQRRMYAVNNISGAVPPVLHFNGPKEAMHNWWPKMLWARMSNDPAVLEKSERIYRSGSACTTDGEFISWHDICSNADVNDPPEYKDAV</sequence>
<dbReference type="AlphaFoldDB" id="A0AAD7QMZ8"/>
<evidence type="ECO:0000313" key="3">
    <source>
        <dbReference type="Proteomes" id="UP001217417"/>
    </source>
</evidence>
<dbReference type="GeneID" id="80885375"/>